<proteinExistence type="predicted"/>
<gene>
    <name evidence="2" type="ORF">Cco03nite_77810</name>
</gene>
<feature type="region of interest" description="Disordered" evidence="1">
    <location>
        <begin position="1"/>
        <end position="55"/>
    </location>
</feature>
<evidence type="ECO:0000256" key="1">
    <source>
        <dbReference type="SAM" id="MobiDB-lite"/>
    </source>
</evidence>
<name>A0A8J3PDI0_9ACTN</name>
<protein>
    <submittedName>
        <fullName evidence="2">Uncharacterized protein</fullName>
    </submittedName>
</protein>
<evidence type="ECO:0000313" key="3">
    <source>
        <dbReference type="Proteomes" id="UP000630887"/>
    </source>
</evidence>
<dbReference type="RefSeq" id="WP_203699035.1">
    <property type="nucleotide sequence ID" value="NZ_BAAALC010000055.1"/>
</dbReference>
<evidence type="ECO:0000313" key="2">
    <source>
        <dbReference type="EMBL" id="GIG11081.1"/>
    </source>
</evidence>
<dbReference type="EMBL" id="BONI01000113">
    <property type="protein sequence ID" value="GIG11081.1"/>
    <property type="molecule type" value="Genomic_DNA"/>
</dbReference>
<sequence length="55" mass="5952">MSEPRFTPPAEDFEPPPELEPLPEPAEGTPQPPDRDLPEEWPHDAGTTGPPQPAG</sequence>
<dbReference type="AlphaFoldDB" id="A0A8J3PDI0"/>
<accession>A0A8J3PDI0</accession>
<feature type="compositionally biased region" description="Basic and acidic residues" evidence="1">
    <location>
        <begin position="33"/>
        <end position="43"/>
    </location>
</feature>
<dbReference type="Proteomes" id="UP000630887">
    <property type="component" value="Unassembled WGS sequence"/>
</dbReference>
<organism evidence="2 3">
    <name type="scientific">Catellatospora coxensis</name>
    <dbReference type="NCBI Taxonomy" id="310354"/>
    <lineage>
        <taxon>Bacteria</taxon>
        <taxon>Bacillati</taxon>
        <taxon>Actinomycetota</taxon>
        <taxon>Actinomycetes</taxon>
        <taxon>Micromonosporales</taxon>
        <taxon>Micromonosporaceae</taxon>
        <taxon>Catellatospora</taxon>
    </lineage>
</organism>
<keyword evidence="3" id="KW-1185">Reference proteome</keyword>
<reference evidence="2 3" key="1">
    <citation type="submission" date="2021-01" db="EMBL/GenBank/DDBJ databases">
        <title>Whole genome shotgun sequence of Catellatospora coxensis NBRC 107359.</title>
        <authorList>
            <person name="Komaki H."/>
            <person name="Tamura T."/>
        </authorList>
    </citation>
    <scope>NUCLEOTIDE SEQUENCE [LARGE SCALE GENOMIC DNA]</scope>
    <source>
        <strain evidence="2 3">NBRC 107359</strain>
    </source>
</reference>
<comment type="caution">
    <text evidence="2">The sequence shown here is derived from an EMBL/GenBank/DDBJ whole genome shotgun (WGS) entry which is preliminary data.</text>
</comment>